<comment type="caution">
    <text evidence="2">The sequence shown here is derived from an EMBL/GenBank/DDBJ whole genome shotgun (WGS) entry which is preliminary data.</text>
</comment>
<evidence type="ECO:0000313" key="3">
    <source>
        <dbReference type="Proteomes" id="UP000634004"/>
    </source>
</evidence>
<gene>
    <name evidence="2" type="ORF">GCM10009069_23860</name>
</gene>
<protein>
    <submittedName>
        <fullName evidence="2">Uncharacterized protein</fullName>
    </submittedName>
</protein>
<dbReference type="Proteomes" id="UP000634004">
    <property type="component" value="Unassembled WGS sequence"/>
</dbReference>
<name>A0A8J3CSP9_9PROT</name>
<dbReference type="AlphaFoldDB" id="A0A8J3CSP9"/>
<reference evidence="2" key="2">
    <citation type="submission" date="2020-09" db="EMBL/GenBank/DDBJ databases">
        <authorList>
            <person name="Sun Q."/>
            <person name="Kim S."/>
        </authorList>
    </citation>
    <scope>NUCLEOTIDE SEQUENCE</scope>
    <source>
        <strain evidence="2">KCTC 32513</strain>
    </source>
</reference>
<reference evidence="2" key="1">
    <citation type="journal article" date="2014" name="Int. J. Syst. Evol. Microbiol.">
        <title>Complete genome sequence of Corynebacterium casei LMG S-19264T (=DSM 44701T), isolated from a smear-ripened cheese.</title>
        <authorList>
            <consortium name="US DOE Joint Genome Institute (JGI-PGF)"/>
            <person name="Walter F."/>
            <person name="Albersmeier A."/>
            <person name="Kalinowski J."/>
            <person name="Ruckert C."/>
        </authorList>
    </citation>
    <scope>NUCLEOTIDE SEQUENCE</scope>
    <source>
        <strain evidence="2">KCTC 32513</strain>
    </source>
</reference>
<feature type="compositionally biased region" description="Acidic residues" evidence="1">
    <location>
        <begin position="59"/>
        <end position="69"/>
    </location>
</feature>
<accession>A0A8J3CSP9</accession>
<sequence length="69" mass="7983">MKLNAFYKTNPWRIEVIIRFVLLLAVIFTLTFTSTNAAAHPPEEMPWEAKRNSDYTAEQTEDPVDAQKI</sequence>
<dbReference type="EMBL" id="BMZH01000011">
    <property type="protein sequence ID" value="GHB00335.1"/>
    <property type="molecule type" value="Genomic_DNA"/>
</dbReference>
<feature type="compositionally biased region" description="Basic and acidic residues" evidence="1">
    <location>
        <begin position="41"/>
        <end position="53"/>
    </location>
</feature>
<proteinExistence type="predicted"/>
<organism evidence="2 3">
    <name type="scientific">Algimonas arctica</name>
    <dbReference type="NCBI Taxonomy" id="1479486"/>
    <lineage>
        <taxon>Bacteria</taxon>
        <taxon>Pseudomonadati</taxon>
        <taxon>Pseudomonadota</taxon>
        <taxon>Alphaproteobacteria</taxon>
        <taxon>Maricaulales</taxon>
        <taxon>Robiginitomaculaceae</taxon>
        <taxon>Algimonas</taxon>
    </lineage>
</organism>
<evidence type="ECO:0000313" key="2">
    <source>
        <dbReference type="EMBL" id="GHB00335.1"/>
    </source>
</evidence>
<feature type="region of interest" description="Disordered" evidence="1">
    <location>
        <begin position="39"/>
        <end position="69"/>
    </location>
</feature>
<keyword evidence="3" id="KW-1185">Reference proteome</keyword>
<evidence type="ECO:0000256" key="1">
    <source>
        <dbReference type="SAM" id="MobiDB-lite"/>
    </source>
</evidence>